<evidence type="ECO:0000313" key="2">
    <source>
        <dbReference type="Proteomes" id="UP000256709"/>
    </source>
</evidence>
<name>A0A3E0VBV5_9MICO</name>
<dbReference type="AlphaFoldDB" id="A0A3E0VBV5"/>
<evidence type="ECO:0000313" key="1">
    <source>
        <dbReference type="EMBL" id="RFA07179.1"/>
    </source>
</evidence>
<dbReference type="OrthoDB" id="5124603at2"/>
<dbReference type="PROSITE" id="PS51318">
    <property type="entry name" value="TAT"/>
    <property type="match status" value="1"/>
</dbReference>
<dbReference type="EMBL" id="NBXA01000028">
    <property type="protein sequence ID" value="RFA07179.1"/>
    <property type="molecule type" value="Genomic_DNA"/>
</dbReference>
<reference evidence="1 2" key="1">
    <citation type="submission" date="2017-04" db="EMBL/GenBank/DDBJ databases">
        <title>Comparative genome analysis of Subtercola boreus.</title>
        <authorList>
            <person name="Cho Y.-J."/>
            <person name="Cho A."/>
            <person name="Kim O.-S."/>
            <person name="Lee J.-I."/>
        </authorList>
    </citation>
    <scope>NUCLEOTIDE SEQUENCE [LARGE SCALE GENOMIC DNA]</scope>
    <source>
        <strain evidence="1 2">P27444</strain>
    </source>
</reference>
<comment type="caution">
    <text evidence="1">The sequence shown here is derived from an EMBL/GenBank/DDBJ whole genome shotgun (WGS) entry which is preliminary data.</text>
</comment>
<gene>
    <name evidence="1" type="ORF">B7R21_16440</name>
</gene>
<dbReference type="RefSeq" id="WP_116284348.1">
    <property type="nucleotide sequence ID" value="NZ_NBXA01000028.1"/>
</dbReference>
<accession>A0A3E0VBV5</accession>
<proteinExistence type="predicted"/>
<dbReference type="Proteomes" id="UP000256709">
    <property type="component" value="Unassembled WGS sequence"/>
</dbReference>
<organism evidence="1 2">
    <name type="scientific">Subtercola boreus</name>
    <dbReference type="NCBI Taxonomy" id="120213"/>
    <lineage>
        <taxon>Bacteria</taxon>
        <taxon>Bacillati</taxon>
        <taxon>Actinomycetota</taxon>
        <taxon>Actinomycetes</taxon>
        <taxon>Micrococcales</taxon>
        <taxon>Microbacteriaceae</taxon>
        <taxon>Subtercola</taxon>
    </lineage>
</organism>
<protein>
    <submittedName>
        <fullName evidence="1">Uncharacterized protein</fullName>
    </submittedName>
</protein>
<dbReference type="InterPro" id="IPR006311">
    <property type="entry name" value="TAT_signal"/>
</dbReference>
<sequence length="150" mass="14952">MHNEPSTDPDDLANGWSPSRRAVMRTAVWSMPVIALAVGVPALAASGAAATITPPDPIEAGIGDSVPLVFTVSENGAPLASGVLTVTLNDTSVVSFDPDGEGYSSPTLASYTITDGYAFPLVIVAAYGTVTGSATVGGVTISFAVPVSAG</sequence>